<accession>A0A543A4V4</accession>
<proteinExistence type="predicted"/>
<evidence type="ECO:0000256" key="2">
    <source>
        <dbReference type="ARBA" id="ARBA00022691"/>
    </source>
</evidence>
<evidence type="ECO:0000313" key="3">
    <source>
        <dbReference type="EMBL" id="TQL67635.1"/>
    </source>
</evidence>
<evidence type="ECO:0000256" key="1">
    <source>
        <dbReference type="ARBA" id="ARBA00022679"/>
    </source>
</evidence>
<protein>
    <recommendedName>
        <fullName evidence="5">Nicotianamine synthase-like protein</fullName>
    </recommendedName>
</protein>
<keyword evidence="4" id="KW-1185">Reference proteome</keyword>
<comment type="caution">
    <text evidence="3">The sequence shown here is derived from an EMBL/GenBank/DDBJ whole genome shotgun (WGS) entry which is preliminary data.</text>
</comment>
<dbReference type="RefSeq" id="WP_211352353.1">
    <property type="nucleotide sequence ID" value="NZ_VFOV01000001.1"/>
</dbReference>
<dbReference type="InterPro" id="IPR029063">
    <property type="entry name" value="SAM-dependent_MTases_sf"/>
</dbReference>
<keyword evidence="1" id="KW-0808">Transferase</keyword>
<dbReference type="GO" id="GO:0030418">
    <property type="term" value="P:nicotianamine biosynthetic process"/>
    <property type="evidence" value="ECO:0007669"/>
    <property type="project" value="InterPro"/>
</dbReference>
<dbReference type="AlphaFoldDB" id="A0A543A4V4"/>
<name>A0A543A4V4_9ACTN</name>
<organism evidence="3 4">
    <name type="scientific">Nocardioides albertanoniae</name>
    <dbReference type="NCBI Taxonomy" id="1175486"/>
    <lineage>
        <taxon>Bacteria</taxon>
        <taxon>Bacillati</taxon>
        <taxon>Actinomycetota</taxon>
        <taxon>Actinomycetes</taxon>
        <taxon>Propionibacteriales</taxon>
        <taxon>Nocardioidaceae</taxon>
        <taxon>Nocardioides</taxon>
    </lineage>
</organism>
<dbReference type="SUPFAM" id="SSF53335">
    <property type="entry name" value="S-adenosyl-L-methionine-dependent methyltransferases"/>
    <property type="match status" value="1"/>
</dbReference>
<evidence type="ECO:0008006" key="5">
    <source>
        <dbReference type="Google" id="ProtNLM"/>
    </source>
</evidence>
<gene>
    <name evidence="3" type="ORF">FB381_1517</name>
</gene>
<reference evidence="3 4" key="1">
    <citation type="submission" date="2019-06" db="EMBL/GenBank/DDBJ databases">
        <title>Sequencing the genomes of 1000 actinobacteria strains.</title>
        <authorList>
            <person name="Klenk H.-P."/>
        </authorList>
    </citation>
    <scope>NUCLEOTIDE SEQUENCE [LARGE SCALE GENOMIC DNA]</scope>
    <source>
        <strain evidence="3 4">DSM 25218</strain>
    </source>
</reference>
<dbReference type="GO" id="GO:0030410">
    <property type="term" value="F:nicotianamine synthase activity"/>
    <property type="evidence" value="ECO:0007669"/>
    <property type="project" value="InterPro"/>
</dbReference>
<keyword evidence="2" id="KW-0949">S-adenosyl-L-methionine</keyword>
<dbReference type="Gene3D" id="3.40.50.150">
    <property type="entry name" value="Vaccinia Virus protein VP39"/>
    <property type="match status" value="1"/>
</dbReference>
<evidence type="ECO:0000313" key="4">
    <source>
        <dbReference type="Proteomes" id="UP000320209"/>
    </source>
</evidence>
<dbReference type="InterPro" id="IPR004298">
    <property type="entry name" value="Nicotian_synth"/>
</dbReference>
<sequence length="286" mass="31252">MSDLPPQTAPAITAAAHDMLTTLRAYRTRFTTAADTYDGSTQHAADLEQVMADYSTYVTDERNQAPFAEISSARSAETESLVAELRTQSARCAAVMEKYRALRLLAGRSGSVGYFANVESCIEEEFGAVAPTRDSRLLLVGSGSFPMTLLHAAERTGVPTAGVDIDPEAVDLGRQVVQRLGSGLDISLENLAAEELAFTREATHIMISSTVEVKYQILERLHAVTRDDVVVAMRFGDGLKSLFNYPMREVDPDRWRLLDTIRRPDQVFDIALYAKPSAAQDGAGDD</sequence>
<dbReference type="Proteomes" id="UP000320209">
    <property type="component" value="Unassembled WGS sequence"/>
</dbReference>
<dbReference type="PANTHER" id="PTHR32266">
    <property type="entry name" value="NICOTIANAMINE SYNTHASE 3"/>
    <property type="match status" value="1"/>
</dbReference>
<dbReference type="PANTHER" id="PTHR32266:SF12">
    <property type="entry name" value="NICOTIANAMINE SYNTHASE 3"/>
    <property type="match status" value="1"/>
</dbReference>
<dbReference type="EMBL" id="VFOV01000001">
    <property type="protein sequence ID" value="TQL67635.1"/>
    <property type="molecule type" value="Genomic_DNA"/>
</dbReference>